<feature type="transmembrane region" description="Helical" evidence="1">
    <location>
        <begin position="33"/>
        <end position="53"/>
    </location>
</feature>
<evidence type="ECO:0000313" key="4">
    <source>
        <dbReference type="Proteomes" id="UP000594342"/>
    </source>
</evidence>
<keyword evidence="1" id="KW-0472">Membrane</keyword>
<name>A0A5K0U9T5_9VIRU</name>
<dbReference type="Gene3D" id="3.90.1410.10">
    <property type="entry name" value="set domain protein methyltransferase, domain 1"/>
    <property type="match status" value="1"/>
</dbReference>
<reference evidence="3 4" key="1">
    <citation type="submission" date="2018-10" db="EMBL/GenBank/DDBJ databases">
        <authorList>
            <consortium name="IHU Genomes"/>
        </authorList>
    </citation>
    <scope>NUCLEOTIDE SEQUENCE [LARGE SCALE GENOMIC DNA]</scope>
    <source>
        <strain evidence="3 4">A1</strain>
    </source>
</reference>
<dbReference type="PANTHER" id="PTHR13271">
    <property type="entry name" value="UNCHARACTERIZED PUTATIVE METHYLTRANSFERASE"/>
    <property type="match status" value="1"/>
</dbReference>
<dbReference type="EMBL" id="UPSH01000001">
    <property type="protein sequence ID" value="VBB18747.1"/>
    <property type="molecule type" value="Genomic_DNA"/>
</dbReference>
<evidence type="ECO:0000313" key="3">
    <source>
        <dbReference type="EMBL" id="VBB18747.1"/>
    </source>
</evidence>
<dbReference type="InterPro" id="IPR050600">
    <property type="entry name" value="SETD3_SETD6_MTase"/>
</dbReference>
<dbReference type="Pfam" id="PF00856">
    <property type="entry name" value="SET"/>
    <property type="match status" value="1"/>
</dbReference>
<keyword evidence="1" id="KW-1133">Transmembrane helix</keyword>
<keyword evidence="1" id="KW-0812">Transmembrane</keyword>
<protein>
    <submittedName>
        <fullName evidence="3">Set domain containing protein</fullName>
    </submittedName>
</protein>
<evidence type="ECO:0000256" key="1">
    <source>
        <dbReference type="SAM" id="Phobius"/>
    </source>
</evidence>
<gene>
    <name evidence="3" type="ORF">YASMINEVIRUS_1279</name>
</gene>
<keyword evidence="4" id="KW-1185">Reference proteome</keyword>
<dbReference type="GO" id="GO:0016279">
    <property type="term" value="F:protein-lysine N-methyltransferase activity"/>
    <property type="evidence" value="ECO:0007669"/>
    <property type="project" value="TreeGrafter"/>
</dbReference>
<dbReference type="SUPFAM" id="SSF82199">
    <property type="entry name" value="SET domain"/>
    <property type="match status" value="1"/>
</dbReference>
<organism evidence="3 4">
    <name type="scientific">Yasminevirus sp. GU-2018</name>
    <dbReference type="NCBI Taxonomy" id="2420051"/>
    <lineage>
        <taxon>Viruses</taxon>
        <taxon>Varidnaviria</taxon>
        <taxon>Bamfordvirae</taxon>
        <taxon>Nucleocytoviricota</taxon>
        <taxon>Megaviricetes</taxon>
        <taxon>Imitervirales</taxon>
        <taxon>Mimiviridae</taxon>
        <taxon>Klosneuvirinae</taxon>
        <taxon>Yasminevirus</taxon>
        <taxon>Yasminevirus saudimassiliense</taxon>
    </lineage>
</organism>
<sequence>MIESVIRSIMLLVSFPITIILSLFNLKVTKRSLWLLVLTILLFSPINTVSAQVKAGQGQKPDSRPDSKLYIEYNYDQGRLVSNSDVLKSSVIYCVPKSNMITDEPTSFFNPKCGDDACKSTFIALKLGFCIEGVFDCDTMGVSERAKQYYTKVLSRVKFTDYPVFWNDVVSNARSETSNSGTKTIESTIIGSEISEHIREFDDNYDRLLLQLQRSPEARKNALKYINIDQKMWYIYRTIVTTRGFSVEIKGKRVNTLAVDIDMANHASNGEENAGWRYDDTKNAICLYATKNLRKGDEITLNYGVTDSRSSCLNYGFYDPSLPVEIDFNDEKGEVVMALTSDRFETKSYLSDIYQKLKTKNPETVSSLCRESIKMLDTYSKVLGSLVPDTSDQKRRSCVYDVLLEEAKLLKVGSRLLCNVRK</sequence>
<dbReference type="CDD" id="cd10527">
    <property type="entry name" value="SET_LSMT"/>
    <property type="match status" value="1"/>
</dbReference>
<dbReference type="InterPro" id="IPR046341">
    <property type="entry name" value="SET_dom_sf"/>
</dbReference>
<feature type="domain" description="SET" evidence="2">
    <location>
        <begin position="198"/>
        <end position="304"/>
    </location>
</feature>
<evidence type="ECO:0000259" key="2">
    <source>
        <dbReference type="Pfam" id="PF00856"/>
    </source>
</evidence>
<dbReference type="Proteomes" id="UP000594342">
    <property type="component" value="Unassembled WGS sequence"/>
</dbReference>
<comment type="caution">
    <text evidence="3">The sequence shown here is derived from an EMBL/GenBank/DDBJ whole genome shotgun (WGS) entry which is preliminary data.</text>
</comment>
<dbReference type="InterPro" id="IPR001214">
    <property type="entry name" value="SET_dom"/>
</dbReference>
<feature type="transmembrane region" description="Helical" evidence="1">
    <location>
        <begin position="6"/>
        <end position="26"/>
    </location>
</feature>
<accession>A0A5K0U9T5</accession>
<proteinExistence type="predicted"/>